<dbReference type="GO" id="GO:0006508">
    <property type="term" value="P:proteolysis"/>
    <property type="evidence" value="ECO:0007669"/>
    <property type="project" value="UniProtKB-KW"/>
</dbReference>
<dbReference type="Proteomes" id="UP000013523">
    <property type="component" value="Chromosome"/>
</dbReference>
<evidence type="ECO:0000313" key="5">
    <source>
        <dbReference type="EMBL" id="AGK97279.1"/>
    </source>
</evidence>
<dbReference type="Gene3D" id="2.40.30.10">
    <property type="entry name" value="Translation factors"/>
    <property type="match status" value="1"/>
</dbReference>
<accession>R4K9S0</accession>
<dbReference type="RefSeq" id="WP_015615583.1">
    <property type="nucleotide sequence ID" value="NC_021182.1"/>
</dbReference>
<dbReference type="AlphaFoldDB" id="R4K9S0"/>
<dbReference type="InterPro" id="IPR001539">
    <property type="entry name" value="Peptidase_U32"/>
</dbReference>
<feature type="domain" description="Peptidase family U32 C-terminal" evidence="4">
    <location>
        <begin position="320"/>
        <end position="401"/>
    </location>
</feature>
<keyword evidence="1 5" id="KW-0645">Protease</keyword>
<protein>
    <submittedName>
        <fullName evidence="5">Collagenase-like protease</fullName>
    </submittedName>
</protein>
<dbReference type="PANTHER" id="PTHR30217">
    <property type="entry name" value="PEPTIDASE U32 FAMILY"/>
    <property type="match status" value="1"/>
</dbReference>
<evidence type="ECO:0000313" key="6">
    <source>
        <dbReference type="Proteomes" id="UP000013523"/>
    </source>
</evidence>
<dbReference type="PROSITE" id="PS01276">
    <property type="entry name" value="PEPTIDASE_U32"/>
    <property type="match status" value="1"/>
</dbReference>
<dbReference type="HOGENOM" id="CLU_011540_0_2_9"/>
<organism evidence="5 6">
    <name type="scientific">Clostridium pasteurianum BC1</name>
    <dbReference type="NCBI Taxonomy" id="86416"/>
    <lineage>
        <taxon>Bacteria</taxon>
        <taxon>Bacillati</taxon>
        <taxon>Bacillota</taxon>
        <taxon>Clostridia</taxon>
        <taxon>Eubacteriales</taxon>
        <taxon>Clostridiaceae</taxon>
        <taxon>Clostridium</taxon>
    </lineage>
</organism>
<dbReference type="PANTHER" id="PTHR30217:SF6">
    <property type="entry name" value="TRNA HYDROXYLATION PROTEIN P"/>
    <property type="match status" value="1"/>
</dbReference>
<dbReference type="Pfam" id="PF16325">
    <property type="entry name" value="Peptidase_U32_C"/>
    <property type="match status" value="1"/>
</dbReference>
<comment type="similarity">
    <text evidence="3">Belongs to the peptidase U32 family.</text>
</comment>
<dbReference type="GO" id="GO:0008233">
    <property type="term" value="F:peptidase activity"/>
    <property type="evidence" value="ECO:0007669"/>
    <property type="project" value="UniProtKB-KW"/>
</dbReference>
<proteinExistence type="inferred from homology"/>
<dbReference type="PATRIC" id="fig|86416.3.peg.2398"/>
<dbReference type="STRING" id="86416.Clopa_2416"/>
<dbReference type="KEGG" id="cpas:Clopa_2416"/>
<name>R4K9S0_CLOPA</name>
<dbReference type="MEROPS" id="U32.002"/>
<evidence type="ECO:0000256" key="1">
    <source>
        <dbReference type="ARBA" id="ARBA00022670"/>
    </source>
</evidence>
<dbReference type="InterPro" id="IPR032525">
    <property type="entry name" value="Peptidase_U32_C"/>
</dbReference>
<dbReference type="EMBL" id="CP003261">
    <property type="protein sequence ID" value="AGK97279.1"/>
    <property type="molecule type" value="Genomic_DNA"/>
</dbReference>
<keyword evidence="6" id="KW-1185">Reference proteome</keyword>
<keyword evidence="2" id="KW-0378">Hydrolase</keyword>
<evidence type="ECO:0000259" key="4">
    <source>
        <dbReference type="Pfam" id="PF16325"/>
    </source>
</evidence>
<evidence type="ECO:0000256" key="3">
    <source>
        <dbReference type="ARBA" id="ARBA00038374"/>
    </source>
</evidence>
<dbReference type="OrthoDB" id="9807498at2"/>
<dbReference type="InterPro" id="IPR051454">
    <property type="entry name" value="RNA/ubiquinone_mod_enzymes"/>
</dbReference>
<gene>
    <name evidence="5" type="ORF">Clopa_2416</name>
</gene>
<dbReference type="Pfam" id="PF01136">
    <property type="entry name" value="Peptidase_U32"/>
    <property type="match status" value="1"/>
</dbReference>
<evidence type="ECO:0000256" key="2">
    <source>
        <dbReference type="ARBA" id="ARBA00022801"/>
    </source>
</evidence>
<reference evidence="5 6" key="1">
    <citation type="submission" date="2012-01" db="EMBL/GenBank/DDBJ databases">
        <title>Complete sequence of chromosome of Clostridium pasteurianum BC1.</title>
        <authorList>
            <consortium name="US DOE Joint Genome Institute"/>
            <person name="Lucas S."/>
            <person name="Han J."/>
            <person name="Lapidus A."/>
            <person name="Cheng J.-F."/>
            <person name="Goodwin L."/>
            <person name="Pitluck S."/>
            <person name="Peters L."/>
            <person name="Mikhailova N."/>
            <person name="Teshima H."/>
            <person name="Detter J.C."/>
            <person name="Han C."/>
            <person name="Tapia R."/>
            <person name="Land M."/>
            <person name="Hauser L."/>
            <person name="Kyrpides N."/>
            <person name="Ivanova N."/>
            <person name="Pagani I."/>
            <person name="Dunn J."/>
            <person name="Taghavi S."/>
            <person name="Francis A."/>
            <person name="van der Lelie D."/>
            <person name="Woyke T."/>
        </authorList>
    </citation>
    <scope>NUCLEOTIDE SEQUENCE [LARGE SCALE GENOMIC DNA]</scope>
    <source>
        <strain evidence="5 6">BC1</strain>
    </source>
</reference>
<sequence>MNKPEILAPAGNLEKLKAAINFGADAVYLGGSKLNLRAFADNFTTAELKEGIEFAHSRKKRVYVTLNVFPHNEDLEGLEDYLKELYDLKVDAIIVSDPGIIMTAREVVPNLELHLSTQANNVNWKSSIFWYRQGVKRIVLARELSLEEIKEMRKRIPEDCEIEAFVHGSMCMSYSGRCLLSNYMTGRDSNRGQCAQPCRYKYYLVEEKRPGEYFPINEDDKGTYIMNSKDLCMIEHIPELINSGINSFKIEGRMKSAYYVASVVKAYREAVDKYFEDPSKYEFNNKWMDYLMKPSHRIYYTGFYFGERNKEYHKSSAYIRNFDIIGIVMDYSMETKRAVIEQRNKAFQGDTVEVLKPKGDNIIIELQDLKDKNDKPIESTPVAQMIYSIRTDVVLEKGNMLIKGKNQDI</sequence>
<dbReference type="eggNOG" id="COG0826">
    <property type="taxonomic scope" value="Bacteria"/>
</dbReference>